<evidence type="ECO:0000259" key="6">
    <source>
        <dbReference type="Pfam" id="PF02826"/>
    </source>
</evidence>
<dbReference type="InterPro" id="IPR036291">
    <property type="entry name" value="NAD(P)-bd_dom_sf"/>
</dbReference>
<dbReference type="GO" id="GO:0016616">
    <property type="term" value="F:oxidoreductase activity, acting on the CH-OH group of donors, NAD or NADP as acceptor"/>
    <property type="evidence" value="ECO:0007669"/>
    <property type="project" value="InterPro"/>
</dbReference>
<keyword evidence="2 4" id="KW-0560">Oxidoreductase</keyword>
<proteinExistence type="inferred from homology"/>
<dbReference type="InterPro" id="IPR006139">
    <property type="entry name" value="D-isomer_2_OHA_DH_cat_dom"/>
</dbReference>
<comment type="similarity">
    <text evidence="1 4">Belongs to the D-isomer specific 2-hydroxyacid dehydrogenase family.</text>
</comment>
<name>A0AAD5WPU6_9PEZI</name>
<dbReference type="SUPFAM" id="SSF51735">
    <property type="entry name" value="NAD(P)-binding Rossmann-fold domains"/>
    <property type="match status" value="1"/>
</dbReference>
<dbReference type="Gene3D" id="3.40.50.720">
    <property type="entry name" value="NAD(P)-binding Rossmann-like Domain"/>
    <property type="match status" value="2"/>
</dbReference>
<dbReference type="CDD" id="cd12169">
    <property type="entry name" value="PGDH_like_1"/>
    <property type="match status" value="1"/>
</dbReference>
<dbReference type="Pfam" id="PF02826">
    <property type="entry name" value="2-Hacid_dh_C"/>
    <property type="match status" value="1"/>
</dbReference>
<dbReference type="PANTHER" id="PTHR42789">
    <property type="entry name" value="D-ISOMER SPECIFIC 2-HYDROXYACID DEHYDROGENASE FAMILY PROTEIN (AFU_ORTHOLOGUE AFUA_6G10090)"/>
    <property type="match status" value="1"/>
</dbReference>
<accession>A0AAD5WPU6</accession>
<dbReference type="Proteomes" id="UP001201980">
    <property type="component" value="Unassembled WGS sequence"/>
</dbReference>
<dbReference type="GO" id="GO:0051287">
    <property type="term" value="F:NAD binding"/>
    <property type="evidence" value="ECO:0007669"/>
    <property type="project" value="InterPro"/>
</dbReference>
<reference evidence="7" key="1">
    <citation type="submission" date="2022-07" db="EMBL/GenBank/DDBJ databases">
        <title>Draft genome sequence of Zalerion maritima ATCC 34329, a (micro)plastics degrading marine fungus.</title>
        <authorList>
            <person name="Paco A."/>
            <person name="Goncalves M.F.M."/>
            <person name="Rocha-Santos T.A.P."/>
            <person name="Alves A."/>
        </authorList>
    </citation>
    <scope>NUCLEOTIDE SEQUENCE</scope>
    <source>
        <strain evidence="7">ATCC 34329</strain>
    </source>
</reference>
<evidence type="ECO:0000256" key="3">
    <source>
        <dbReference type="ARBA" id="ARBA00023027"/>
    </source>
</evidence>
<dbReference type="InterPro" id="IPR006140">
    <property type="entry name" value="D-isomer_DH_NAD-bd"/>
</dbReference>
<feature type="domain" description="D-isomer specific 2-hydroxyacid dehydrogenase catalytic" evidence="5">
    <location>
        <begin position="48"/>
        <end position="354"/>
    </location>
</feature>
<evidence type="ECO:0000259" key="5">
    <source>
        <dbReference type="Pfam" id="PF00389"/>
    </source>
</evidence>
<dbReference type="InterPro" id="IPR050857">
    <property type="entry name" value="D-2-hydroxyacid_DH"/>
</dbReference>
<evidence type="ECO:0000256" key="4">
    <source>
        <dbReference type="RuleBase" id="RU003719"/>
    </source>
</evidence>
<dbReference type="SUPFAM" id="SSF52283">
    <property type="entry name" value="Formate/glycerate dehydrogenase catalytic domain-like"/>
    <property type="match status" value="1"/>
</dbReference>
<evidence type="ECO:0000256" key="1">
    <source>
        <dbReference type="ARBA" id="ARBA00005854"/>
    </source>
</evidence>
<dbReference type="EMBL" id="JAKWBI020000467">
    <property type="protein sequence ID" value="KAJ2894683.1"/>
    <property type="molecule type" value="Genomic_DNA"/>
</dbReference>
<organism evidence="7 8">
    <name type="scientific">Zalerion maritima</name>
    <dbReference type="NCBI Taxonomy" id="339359"/>
    <lineage>
        <taxon>Eukaryota</taxon>
        <taxon>Fungi</taxon>
        <taxon>Dikarya</taxon>
        <taxon>Ascomycota</taxon>
        <taxon>Pezizomycotina</taxon>
        <taxon>Sordariomycetes</taxon>
        <taxon>Lulworthiomycetidae</taxon>
        <taxon>Lulworthiales</taxon>
        <taxon>Lulworthiaceae</taxon>
        <taxon>Zalerion</taxon>
    </lineage>
</organism>
<protein>
    <submittedName>
        <fullName evidence="7">D-isomer-specific 2-hydroxyacid dehydrogenase-like protein</fullName>
    </submittedName>
</protein>
<feature type="domain" description="D-isomer specific 2-hydroxyacid dehydrogenase NAD-binding" evidence="6">
    <location>
        <begin position="131"/>
        <end position="327"/>
    </location>
</feature>
<evidence type="ECO:0000313" key="7">
    <source>
        <dbReference type="EMBL" id="KAJ2894683.1"/>
    </source>
</evidence>
<evidence type="ECO:0000256" key="2">
    <source>
        <dbReference type="ARBA" id="ARBA00023002"/>
    </source>
</evidence>
<dbReference type="Pfam" id="PF00389">
    <property type="entry name" value="2-Hacid_dh"/>
    <property type="match status" value="1"/>
</dbReference>
<dbReference type="PANTHER" id="PTHR42789:SF1">
    <property type="entry name" value="D-ISOMER SPECIFIC 2-HYDROXYACID DEHYDROGENASE FAMILY PROTEIN (AFU_ORTHOLOGUE AFUA_6G10090)"/>
    <property type="match status" value="1"/>
</dbReference>
<sequence length="359" mass="39513">MPPIPLKIAVLDDYFSIAPQHFSRLDPSKYNITYIPDTLLPYSHPSTTSSTKEELVSRLLPYDVIAGMRERTPFPRALLEKLPNLKLLLNTGSRNRAIDSPYCKERNIPVAGAKDLGTEEGAPDNTTQHCVAMILALSRGLVEDDQSVKNGGWQSCLATGLGGKTLGLVGLGRLGSAVAKIMNVAFGMKVIAWSENLTQEKADSQATAASLPVQTSGGDKTFKAVSKHDLFKTADVISVHVILSDRSRGLITKKDMALMKKSAFIVNTSRAPIIDEEDLLETAEKGEIRGIGLDVFELEPLPLDSKWRTDKWGKDGRSRVLLTPHKAYGEEKTMNGYYEGQVENILRWERGEPLLAPLW</sequence>
<dbReference type="AlphaFoldDB" id="A0AAD5WPU6"/>
<evidence type="ECO:0000313" key="8">
    <source>
        <dbReference type="Proteomes" id="UP001201980"/>
    </source>
</evidence>
<comment type="caution">
    <text evidence="7">The sequence shown here is derived from an EMBL/GenBank/DDBJ whole genome shotgun (WGS) entry which is preliminary data.</text>
</comment>
<gene>
    <name evidence="7" type="ORF">MKZ38_007301</name>
</gene>
<keyword evidence="8" id="KW-1185">Reference proteome</keyword>
<keyword evidence="3" id="KW-0520">NAD</keyword>